<keyword evidence="3 9" id="KW-0813">Transport</keyword>
<evidence type="ECO:0000313" key="11">
    <source>
        <dbReference type="Proteomes" id="UP000694403"/>
    </source>
</evidence>
<evidence type="ECO:0000256" key="3">
    <source>
        <dbReference type="ARBA" id="ARBA00022448"/>
    </source>
</evidence>
<proteinExistence type="inferred from homology"/>
<keyword evidence="7 9" id="KW-0406">Ion transport</keyword>
<reference evidence="10" key="1">
    <citation type="submission" date="2025-08" db="UniProtKB">
        <authorList>
            <consortium name="Ensembl"/>
        </authorList>
    </citation>
    <scope>IDENTIFICATION</scope>
</reference>
<keyword evidence="11" id="KW-1185">Reference proteome</keyword>
<evidence type="ECO:0000256" key="2">
    <source>
        <dbReference type="ARBA" id="ARBA00005948"/>
    </source>
</evidence>
<evidence type="ECO:0000256" key="4">
    <source>
        <dbReference type="ARBA" id="ARBA00022692"/>
    </source>
</evidence>
<dbReference type="InterPro" id="IPR047297">
    <property type="entry name" value="FXYD_motif"/>
</dbReference>
<evidence type="ECO:0000256" key="6">
    <source>
        <dbReference type="ARBA" id="ARBA00022989"/>
    </source>
</evidence>
<evidence type="ECO:0000313" key="10">
    <source>
        <dbReference type="Ensembl" id="ENSCSRP00000005907.1"/>
    </source>
</evidence>
<sequence length="110" mass="12166">METAVIFLCSLLVPVVVADAANQEKEKDPFNYDYQSLRIGGLVFAVVLFSVGILLILSRRCRCSFNQKPRAPGDEEAQAENLIASNGKNLALWLHTPCVVWKEAWSWAGG</sequence>
<comment type="subcellular location">
    <subcellularLocation>
        <location evidence="1">Membrane</location>
        <topology evidence="1">Single-pass type I membrane protein</topology>
    </subcellularLocation>
</comment>
<dbReference type="Pfam" id="PF02038">
    <property type="entry name" value="ATP1G1_PLM_MAT8"/>
    <property type="match status" value="1"/>
</dbReference>
<dbReference type="AlphaFoldDB" id="A0A8C3XL13"/>
<dbReference type="PANTHER" id="PTHR14132:SF15">
    <property type="entry name" value="FXYD DOMAIN-CONTAINING ION TRANSPORT REGULATOR 6-RELATED"/>
    <property type="match status" value="1"/>
</dbReference>
<evidence type="ECO:0000256" key="7">
    <source>
        <dbReference type="ARBA" id="ARBA00023065"/>
    </source>
</evidence>
<keyword evidence="6 9" id="KW-1133">Transmembrane helix</keyword>
<evidence type="ECO:0000256" key="8">
    <source>
        <dbReference type="ARBA" id="ARBA00023136"/>
    </source>
</evidence>
<keyword evidence="8 9" id="KW-0472">Membrane</keyword>
<dbReference type="PANTHER" id="PTHR14132">
    <property type="entry name" value="SODIUM/POTASSIUM-TRANSPORTING ATPASE SUBUNIT GAMMA"/>
    <property type="match status" value="1"/>
</dbReference>
<dbReference type="GO" id="GO:0043269">
    <property type="term" value="P:regulation of monoatomic ion transport"/>
    <property type="evidence" value="ECO:0007669"/>
    <property type="project" value="InterPro"/>
</dbReference>
<dbReference type="Proteomes" id="UP000694403">
    <property type="component" value="Unplaced"/>
</dbReference>
<accession>A0A8C3XL13</accession>
<protein>
    <recommendedName>
        <fullName evidence="9">FXYD domain-containing ion transport regulator</fullName>
    </recommendedName>
</protein>
<dbReference type="Ensembl" id="ENSCSRT00000006099.1">
    <property type="protein sequence ID" value="ENSCSRP00000005907.1"/>
    <property type="gene ID" value="ENSCSRG00000004430.1"/>
</dbReference>
<comment type="similarity">
    <text evidence="2 9">Belongs to the FXYD family.</text>
</comment>
<evidence type="ECO:0000256" key="1">
    <source>
        <dbReference type="ARBA" id="ARBA00004479"/>
    </source>
</evidence>
<dbReference type="Gene3D" id="1.20.5.780">
    <property type="entry name" value="Single helix bin"/>
    <property type="match status" value="1"/>
</dbReference>
<evidence type="ECO:0000256" key="9">
    <source>
        <dbReference type="RuleBase" id="RU364131"/>
    </source>
</evidence>
<organism evidence="10 11">
    <name type="scientific">Chelydra serpentina</name>
    <name type="common">Snapping turtle</name>
    <name type="synonym">Testudo serpentina</name>
    <dbReference type="NCBI Taxonomy" id="8475"/>
    <lineage>
        <taxon>Eukaryota</taxon>
        <taxon>Metazoa</taxon>
        <taxon>Chordata</taxon>
        <taxon>Craniata</taxon>
        <taxon>Vertebrata</taxon>
        <taxon>Euteleostomi</taxon>
        <taxon>Archelosauria</taxon>
        <taxon>Testudinata</taxon>
        <taxon>Testudines</taxon>
        <taxon>Cryptodira</taxon>
        <taxon>Durocryptodira</taxon>
        <taxon>Americhelydia</taxon>
        <taxon>Chelydroidea</taxon>
        <taxon>Chelydridae</taxon>
        <taxon>Chelydra</taxon>
    </lineage>
</organism>
<keyword evidence="4 9" id="KW-0812">Transmembrane</keyword>
<evidence type="ECO:0000256" key="5">
    <source>
        <dbReference type="ARBA" id="ARBA00022729"/>
    </source>
</evidence>
<feature type="chain" id="PRO_5034281879" description="FXYD domain-containing ion transport regulator" evidence="9">
    <location>
        <begin position="19"/>
        <end position="110"/>
    </location>
</feature>
<feature type="transmembrane region" description="Helical" evidence="9">
    <location>
        <begin position="36"/>
        <end position="57"/>
    </location>
</feature>
<dbReference type="GO" id="GO:0017080">
    <property type="term" value="F:sodium channel regulator activity"/>
    <property type="evidence" value="ECO:0007669"/>
    <property type="project" value="TreeGrafter"/>
</dbReference>
<dbReference type="FunFam" id="1.20.5.780:FF:000001">
    <property type="entry name" value="Fxyd domain-containing ion transport regulator"/>
    <property type="match status" value="1"/>
</dbReference>
<dbReference type="InterPro" id="IPR000272">
    <property type="entry name" value="Ion-transport_regulator_FXYD"/>
</dbReference>
<dbReference type="GO" id="GO:0006811">
    <property type="term" value="P:monoatomic ion transport"/>
    <property type="evidence" value="ECO:0007669"/>
    <property type="project" value="UniProtKB-KW"/>
</dbReference>
<name>A0A8C3XL13_CHESE</name>
<dbReference type="PROSITE" id="PS01310">
    <property type="entry name" value="FXYD"/>
    <property type="match status" value="1"/>
</dbReference>
<reference evidence="10" key="2">
    <citation type="submission" date="2025-09" db="UniProtKB">
        <authorList>
            <consortium name="Ensembl"/>
        </authorList>
    </citation>
    <scope>IDENTIFICATION</scope>
</reference>
<dbReference type="GO" id="GO:0005886">
    <property type="term" value="C:plasma membrane"/>
    <property type="evidence" value="ECO:0007669"/>
    <property type="project" value="UniProtKB-ARBA"/>
</dbReference>
<feature type="signal peptide" evidence="9">
    <location>
        <begin position="1"/>
        <end position="18"/>
    </location>
</feature>
<keyword evidence="5 9" id="KW-0732">Signal</keyword>